<dbReference type="SUPFAM" id="SSF52799">
    <property type="entry name" value="(Phosphotyrosine protein) phosphatases II"/>
    <property type="match status" value="1"/>
</dbReference>
<dbReference type="Proteomes" id="UP000279833">
    <property type="component" value="Unassembled WGS sequence"/>
</dbReference>
<gene>
    <name evidence="1" type="ORF">SCUD_LOCUS19986</name>
</gene>
<protein>
    <submittedName>
        <fullName evidence="3">Peroxiredoxin</fullName>
    </submittedName>
</protein>
<evidence type="ECO:0000313" key="1">
    <source>
        <dbReference type="EMBL" id="VDP70826.1"/>
    </source>
</evidence>
<dbReference type="WBParaSite" id="SCUD_0001998901-mRNA-1">
    <property type="protein sequence ID" value="SCUD_0001998901-mRNA-1"/>
    <property type="gene ID" value="SCUD_0001998901"/>
</dbReference>
<dbReference type="STRING" id="6186.A0A183KY39"/>
<dbReference type="AlphaFoldDB" id="A0A183KY39"/>
<name>A0A183KY39_9TREM</name>
<evidence type="ECO:0000313" key="2">
    <source>
        <dbReference type="Proteomes" id="UP000279833"/>
    </source>
</evidence>
<reference evidence="3" key="1">
    <citation type="submission" date="2016-06" db="UniProtKB">
        <authorList>
            <consortium name="WormBaseParasite"/>
        </authorList>
    </citation>
    <scope>IDENTIFICATION</scope>
</reference>
<sequence>MALISRVGVNISTVMQALLNKFLDFDTFDLQEYEHFEKVENGDLSWIIPNKFLAFCGPHSQTKIENGMLILDFKTLGFK</sequence>
<dbReference type="EMBL" id="UZAK01043451">
    <property type="protein sequence ID" value="VDP70826.1"/>
    <property type="molecule type" value="Genomic_DNA"/>
</dbReference>
<evidence type="ECO:0000313" key="3">
    <source>
        <dbReference type="WBParaSite" id="SCUD_0001998901-mRNA-1"/>
    </source>
</evidence>
<organism evidence="3">
    <name type="scientific">Schistosoma curassoni</name>
    <dbReference type="NCBI Taxonomy" id="6186"/>
    <lineage>
        <taxon>Eukaryota</taxon>
        <taxon>Metazoa</taxon>
        <taxon>Spiralia</taxon>
        <taxon>Lophotrochozoa</taxon>
        <taxon>Platyhelminthes</taxon>
        <taxon>Trematoda</taxon>
        <taxon>Digenea</taxon>
        <taxon>Strigeidida</taxon>
        <taxon>Schistosomatoidea</taxon>
        <taxon>Schistosomatidae</taxon>
        <taxon>Schistosoma</taxon>
    </lineage>
</organism>
<dbReference type="InterPro" id="IPR029021">
    <property type="entry name" value="Prot-tyrosine_phosphatase-like"/>
</dbReference>
<proteinExistence type="predicted"/>
<reference evidence="1 2" key="2">
    <citation type="submission" date="2018-11" db="EMBL/GenBank/DDBJ databases">
        <authorList>
            <consortium name="Pathogen Informatics"/>
        </authorList>
    </citation>
    <scope>NUCLEOTIDE SEQUENCE [LARGE SCALE GENOMIC DNA]</scope>
    <source>
        <strain evidence="1">Dakar</strain>
        <strain evidence="2">Dakar, Senegal</strain>
    </source>
</reference>
<keyword evidence="2" id="KW-1185">Reference proteome</keyword>
<accession>A0A183KY39</accession>